<reference evidence="1 2" key="1">
    <citation type="submission" date="2021-11" db="EMBL/GenBank/DDBJ databases">
        <title>Draft genome sequence of Paenibacillus profundus YoMME, a new Gram-positive bacteria with exoelectrogenic properties.</title>
        <authorList>
            <person name="Hubenova Y."/>
            <person name="Hubenova E."/>
            <person name="Manasiev Y."/>
            <person name="Peykov S."/>
            <person name="Mitov M."/>
        </authorList>
    </citation>
    <scope>NUCLEOTIDE SEQUENCE [LARGE SCALE GENOMIC DNA]</scope>
    <source>
        <strain evidence="1 2">YoMME</strain>
    </source>
</reference>
<dbReference type="EMBL" id="JAJNBZ010000003">
    <property type="protein sequence ID" value="MCE5168844.1"/>
    <property type="molecule type" value="Genomic_DNA"/>
</dbReference>
<dbReference type="Proteomes" id="UP001199916">
    <property type="component" value="Unassembled WGS sequence"/>
</dbReference>
<dbReference type="RefSeq" id="WP_157259647.1">
    <property type="nucleotide sequence ID" value="NZ_JAJNBZ010000003.1"/>
</dbReference>
<protein>
    <submittedName>
        <fullName evidence="1">DUF2642 domain-containing protein</fullName>
    </submittedName>
</protein>
<organism evidence="1 2">
    <name type="scientific">Paenibacillus profundus</name>
    <dbReference type="NCBI Taxonomy" id="1173085"/>
    <lineage>
        <taxon>Bacteria</taxon>
        <taxon>Bacillati</taxon>
        <taxon>Bacillota</taxon>
        <taxon>Bacilli</taxon>
        <taxon>Bacillales</taxon>
        <taxon>Paenibacillaceae</taxon>
        <taxon>Paenibacillus</taxon>
    </lineage>
</organism>
<comment type="caution">
    <text evidence="1">The sequence shown here is derived from an EMBL/GenBank/DDBJ whole genome shotgun (WGS) entry which is preliminary data.</text>
</comment>
<accession>A0ABS8YD86</accession>
<keyword evidence="2" id="KW-1185">Reference proteome</keyword>
<name>A0ABS8YD86_9BACL</name>
<evidence type="ECO:0000313" key="1">
    <source>
        <dbReference type="EMBL" id="MCE5168844.1"/>
    </source>
</evidence>
<evidence type="ECO:0000313" key="2">
    <source>
        <dbReference type="Proteomes" id="UP001199916"/>
    </source>
</evidence>
<gene>
    <name evidence="1" type="ORF">LQV63_05905</name>
</gene>
<sequence length="64" mass="7380">MTFRDKALRLRGHNVRVTTRKGTFTGRLTSVGTDFLVLSSITGRRRRNRIIRLVEIIALLSLLR</sequence>
<proteinExistence type="predicted"/>